<dbReference type="Proteomes" id="UP001222182">
    <property type="component" value="Chromosome"/>
</dbReference>
<evidence type="ECO:0000313" key="1">
    <source>
        <dbReference type="EMBL" id="WEH21332.1"/>
    </source>
</evidence>
<accession>A0ABD7XRW0</accession>
<dbReference type="RefSeq" id="WP_010706637.1">
    <property type="nucleotide sequence ID" value="NZ_AP031218.1"/>
</dbReference>
<evidence type="ECO:0000313" key="3">
    <source>
        <dbReference type="Proteomes" id="UP001221642"/>
    </source>
</evidence>
<reference evidence="2 4" key="2">
    <citation type="submission" date="2023-03" db="EMBL/GenBank/DDBJ databases">
        <title>Complete genome sequence of an Enterococcus faecalis urinary isolate.</title>
        <authorList>
            <person name="Brauer A.L."/>
            <person name="Armbruster C.E."/>
        </authorList>
    </citation>
    <scope>NUCLEOTIDE SEQUENCE [LARGE SCALE GENOMIC DNA]</scope>
    <source>
        <strain evidence="2 4">3143</strain>
    </source>
</reference>
<gene>
    <name evidence="2" type="ORF">P0083_07360</name>
    <name evidence="1" type="ORF">P0D81_09625</name>
</gene>
<protein>
    <submittedName>
        <fullName evidence="2">Uncharacterized protein</fullName>
    </submittedName>
</protein>
<dbReference type="AlphaFoldDB" id="A0ABD7XRW0"/>
<sequence>MKTNYVGVVKKIRMLSMYPKMLVRFSLITQDETINCIVSKHELANMLLMLPEQTELAVYGHMNKKNQLVIDKMLIRKSLIIA</sequence>
<dbReference type="EMBL" id="CP119159">
    <property type="protein sequence ID" value="WEH21332.1"/>
    <property type="molecule type" value="Genomic_DNA"/>
</dbReference>
<evidence type="ECO:0000313" key="4">
    <source>
        <dbReference type="Proteomes" id="UP001222182"/>
    </source>
</evidence>
<organism evidence="2 4">
    <name type="scientific">Enterococcus faecalis</name>
    <name type="common">Streptococcus faecalis</name>
    <dbReference type="NCBI Taxonomy" id="1351"/>
    <lineage>
        <taxon>Bacteria</taxon>
        <taxon>Bacillati</taxon>
        <taxon>Bacillota</taxon>
        <taxon>Bacilli</taxon>
        <taxon>Lactobacillales</taxon>
        <taxon>Enterococcaceae</taxon>
        <taxon>Enterococcus</taxon>
    </lineage>
</organism>
<evidence type="ECO:0000313" key="2">
    <source>
        <dbReference type="EMBL" id="WER44079.1"/>
    </source>
</evidence>
<dbReference type="EMBL" id="CP119528">
    <property type="protein sequence ID" value="WER44079.1"/>
    <property type="molecule type" value="Genomic_DNA"/>
</dbReference>
<name>A0ABD7XRW0_ENTFL</name>
<proteinExistence type="predicted"/>
<dbReference type="Proteomes" id="UP001221642">
    <property type="component" value="Chromosome"/>
</dbReference>
<reference evidence="1 3" key="1">
    <citation type="submission" date="2023-02" db="EMBL/GenBank/DDBJ databases">
        <title>Results of the 2020 Genomic Proficiency Test for the network of European Union Reference Laboratory for Antimicrobial Resistance assessing whole genome sequencing capacities.</title>
        <authorList>
            <person name="Hoffmann M."/>
            <person name="Luo Y."/>
            <person name="Sorensen L.H."/>
            <person name="Pedersen S.K."/>
            <person name="Hendriksen R.S."/>
        </authorList>
    </citation>
    <scope>NUCLEOTIDE SEQUENCE [LARGE SCALE GENOMIC DNA]</scope>
    <source>
        <strain evidence="1 3">GENOMIC22-006</strain>
    </source>
</reference>